<evidence type="ECO:0000313" key="2">
    <source>
        <dbReference type="EMBL" id="MBA8943466.1"/>
    </source>
</evidence>
<gene>
    <name evidence="2" type="ORF">FHS33_001872</name>
</gene>
<accession>A0AA40SBL6</accession>
<keyword evidence="1" id="KW-0732">Signal</keyword>
<feature type="signal peptide" evidence="1">
    <location>
        <begin position="1"/>
        <end position="29"/>
    </location>
</feature>
<protein>
    <submittedName>
        <fullName evidence="2">Uncharacterized protein</fullName>
    </submittedName>
</protein>
<comment type="caution">
    <text evidence="2">The sequence shown here is derived from an EMBL/GenBank/DDBJ whole genome shotgun (WGS) entry which is preliminary data.</text>
</comment>
<dbReference type="EMBL" id="JACJIE010000003">
    <property type="protein sequence ID" value="MBA8943466.1"/>
    <property type="molecule type" value="Genomic_DNA"/>
</dbReference>
<evidence type="ECO:0000256" key="1">
    <source>
        <dbReference type="SAM" id="SignalP"/>
    </source>
</evidence>
<dbReference type="AlphaFoldDB" id="A0AA40SBL6"/>
<dbReference type="Proteomes" id="UP000530412">
    <property type="component" value="Unassembled WGS sequence"/>
</dbReference>
<feature type="chain" id="PRO_5041367879" evidence="1">
    <location>
        <begin position="30"/>
        <end position="48"/>
    </location>
</feature>
<dbReference type="RefSeq" id="WP_167530057.1">
    <property type="nucleotide sequence ID" value="NZ_BMSU01000002.1"/>
</dbReference>
<name>A0AA40SBL6_9ACTN</name>
<sequence length="48" mass="4990">MRKRLLRSVLAAALSAVAAFGALSGYSDAKTGTQADSHWPSIVVDSGR</sequence>
<reference evidence="2 3" key="1">
    <citation type="submission" date="2020-08" db="EMBL/GenBank/DDBJ databases">
        <title>Genomic Encyclopedia of Type Strains, Phase III (KMG-III): the genomes of soil and plant-associated and newly described type strains.</title>
        <authorList>
            <person name="Whitman W."/>
        </authorList>
    </citation>
    <scope>NUCLEOTIDE SEQUENCE [LARGE SCALE GENOMIC DNA]</scope>
    <source>
        <strain evidence="2 3">CECT 3271</strain>
    </source>
</reference>
<organism evidence="2 3">
    <name type="scientific">Streptomyces calvus</name>
    <dbReference type="NCBI Taxonomy" id="67282"/>
    <lineage>
        <taxon>Bacteria</taxon>
        <taxon>Bacillati</taxon>
        <taxon>Actinomycetota</taxon>
        <taxon>Actinomycetes</taxon>
        <taxon>Kitasatosporales</taxon>
        <taxon>Streptomycetaceae</taxon>
        <taxon>Streptomyces</taxon>
    </lineage>
</organism>
<evidence type="ECO:0000313" key="3">
    <source>
        <dbReference type="Proteomes" id="UP000530412"/>
    </source>
</evidence>
<proteinExistence type="predicted"/>